<accession>A0A843WTB6</accession>
<dbReference type="Proteomes" id="UP000652761">
    <property type="component" value="Unassembled WGS sequence"/>
</dbReference>
<sequence>MRASRGVRSRLSSRPRHLRVLYFPNCHLWIMECSCRVECRPCRHRPTPRLHSRLRWRLRPRFQFPRLRTMVDPPSWKDSRGCCHPLLRDILSVSFFVPSFI</sequence>
<evidence type="ECO:0000313" key="2">
    <source>
        <dbReference type="Proteomes" id="UP000652761"/>
    </source>
</evidence>
<gene>
    <name evidence="1" type="ORF">Taro_046255</name>
</gene>
<protein>
    <submittedName>
        <fullName evidence="1">Uncharacterized protein</fullName>
    </submittedName>
</protein>
<proteinExistence type="predicted"/>
<keyword evidence="2" id="KW-1185">Reference proteome</keyword>
<evidence type="ECO:0000313" key="1">
    <source>
        <dbReference type="EMBL" id="MQM13329.1"/>
    </source>
</evidence>
<name>A0A843WTB6_COLES</name>
<dbReference type="AlphaFoldDB" id="A0A843WTB6"/>
<comment type="caution">
    <text evidence="1">The sequence shown here is derived from an EMBL/GenBank/DDBJ whole genome shotgun (WGS) entry which is preliminary data.</text>
</comment>
<dbReference type="EMBL" id="NMUH01005655">
    <property type="protein sequence ID" value="MQM13329.1"/>
    <property type="molecule type" value="Genomic_DNA"/>
</dbReference>
<reference evidence="1" key="1">
    <citation type="submission" date="2017-07" db="EMBL/GenBank/DDBJ databases">
        <title>Taro Niue Genome Assembly and Annotation.</title>
        <authorList>
            <person name="Atibalentja N."/>
            <person name="Keating K."/>
            <person name="Fields C.J."/>
        </authorList>
    </citation>
    <scope>NUCLEOTIDE SEQUENCE</scope>
    <source>
        <strain evidence="1">Niue_2</strain>
        <tissue evidence="1">Leaf</tissue>
    </source>
</reference>
<organism evidence="1 2">
    <name type="scientific">Colocasia esculenta</name>
    <name type="common">Wild taro</name>
    <name type="synonym">Arum esculentum</name>
    <dbReference type="NCBI Taxonomy" id="4460"/>
    <lineage>
        <taxon>Eukaryota</taxon>
        <taxon>Viridiplantae</taxon>
        <taxon>Streptophyta</taxon>
        <taxon>Embryophyta</taxon>
        <taxon>Tracheophyta</taxon>
        <taxon>Spermatophyta</taxon>
        <taxon>Magnoliopsida</taxon>
        <taxon>Liliopsida</taxon>
        <taxon>Araceae</taxon>
        <taxon>Aroideae</taxon>
        <taxon>Colocasieae</taxon>
        <taxon>Colocasia</taxon>
    </lineage>
</organism>